<name>A0ABZ2GYW2_9GAMM</name>
<dbReference type="Pfam" id="PF00825">
    <property type="entry name" value="Ribonuclease_P"/>
    <property type="match status" value="1"/>
</dbReference>
<organism evidence="8 9">
    <name type="scientific">Candidatus Legionella polyplacis</name>
    <dbReference type="NCBI Taxonomy" id="2005262"/>
    <lineage>
        <taxon>Bacteria</taxon>
        <taxon>Pseudomonadati</taxon>
        <taxon>Pseudomonadota</taxon>
        <taxon>Gammaproteobacteria</taxon>
        <taxon>Legionellales</taxon>
        <taxon>Legionellaceae</taxon>
        <taxon>Legionella</taxon>
    </lineage>
</organism>
<gene>
    <name evidence="6 8" type="primary">rnpA</name>
    <name evidence="8" type="ORF">RQL39_01615</name>
</gene>
<comment type="similarity">
    <text evidence="6">Belongs to the RnpA family.</text>
</comment>
<proteinExistence type="inferred from homology"/>
<evidence type="ECO:0000256" key="7">
    <source>
        <dbReference type="NCBIfam" id="TIGR00188"/>
    </source>
</evidence>
<keyword evidence="4 6" id="KW-0378">Hydrolase</keyword>
<dbReference type="InterPro" id="IPR000100">
    <property type="entry name" value="RNase_P"/>
</dbReference>
<comment type="catalytic activity">
    <reaction evidence="6">
        <text>Endonucleolytic cleavage of RNA, removing 5'-extranucleotides from tRNA precursor.</text>
        <dbReference type="EC" id="3.1.26.5"/>
    </reaction>
</comment>
<evidence type="ECO:0000256" key="1">
    <source>
        <dbReference type="ARBA" id="ARBA00022694"/>
    </source>
</evidence>
<dbReference type="HAMAP" id="MF_00227">
    <property type="entry name" value="RNase_P"/>
    <property type="match status" value="1"/>
</dbReference>
<evidence type="ECO:0000256" key="4">
    <source>
        <dbReference type="ARBA" id="ARBA00022801"/>
    </source>
</evidence>
<sequence length="114" mass="13646">MHSFSKNRRIFKTKDFKFAFRNSRKIVIFCFVLFFWKNLLENARLGIIISKKIIKKSHNRNKIRRLIKETFRLTTFINNLDIVVLVNSKIVGLSNQCIIYTLNDVWKIVQKVNV</sequence>
<dbReference type="RefSeq" id="WP_338515969.1">
    <property type="nucleotide sequence ID" value="NZ_CP135137.1"/>
</dbReference>
<accession>A0ABZ2GYW2</accession>
<keyword evidence="1 6" id="KW-0819">tRNA processing</keyword>
<dbReference type="PANTHER" id="PTHR33992:SF1">
    <property type="entry name" value="RIBONUCLEASE P PROTEIN COMPONENT"/>
    <property type="match status" value="1"/>
</dbReference>
<comment type="function">
    <text evidence="6">RNaseP catalyzes the removal of the 5'-leader sequence from pre-tRNA to produce the mature 5'-terminus. It can also cleave other RNA substrates such as 4.5S RNA. The protein component plays an auxiliary but essential role in vivo by binding to the 5'-leader sequence and broadening the substrate specificity of the ribozyme.</text>
</comment>
<keyword evidence="3 6" id="KW-0255">Endonuclease</keyword>
<evidence type="ECO:0000313" key="9">
    <source>
        <dbReference type="Proteomes" id="UP001368618"/>
    </source>
</evidence>
<comment type="subunit">
    <text evidence="6">Consists of a catalytic RNA component (M1 or rnpB) and a protein subunit.</text>
</comment>
<dbReference type="InterPro" id="IPR014721">
    <property type="entry name" value="Ribsml_uS5_D2-typ_fold_subgr"/>
</dbReference>
<evidence type="ECO:0000256" key="3">
    <source>
        <dbReference type="ARBA" id="ARBA00022759"/>
    </source>
</evidence>
<dbReference type="GO" id="GO:0004526">
    <property type="term" value="F:ribonuclease P activity"/>
    <property type="evidence" value="ECO:0007669"/>
    <property type="project" value="UniProtKB-EC"/>
</dbReference>
<protein>
    <recommendedName>
        <fullName evidence="6 7">Ribonuclease P protein component</fullName>
        <shortName evidence="6">RNase P protein</shortName>
        <shortName evidence="6">RNaseP protein</shortName>
        <ecNumber evidence="6 7">3.1.26.5</ecNumber>
    </recommendedName>
    <alternativeName>
        <fullName evidence="6">Protein C5</fullName>
    </alternativeName>
</protein>
<dbReference type="NCBIfam" id="TIGR00188">
    <property type="entry name" value="rnpA"/>
    <property type="match status" value="1"/>
</dbReference>
<dbReference type="EC" id="3.1.26.5" evidence="6 7"/>
<keyword evidence="2 6" id="KW-0540">Nuclease</keyword>
<evidence type="ECO:0000313" key="8">
    <source>
        <dbReference type="EMBL" id="WWR11377.1"/>
    </source>
</evidence>
<dbReference type="InterPro" id="IPR020568">
    <property type="entry name" value="Ribosomal_Su5_D2-typ_SF"/>
</dbReference>
<reference evidence="8" key="1">
    <citation type="submission" date="2023-09" db="EMBL/GenBank/DDBJ databases">
        <title>Genomes of two closely related lineages of the louse Polyplax serrata with different host specificities.</title>
        <authorList>
            <person name="Martinu J."/>
            <person name="Tarabai H."/>
            <person name="Stefka J."/>
            <person name="Hypsa V."/>
        </authorList>
    </citation>
    <scope>NUCLEOTIDE SEQUENCE [LARGE SCALE GENOMIC DNA]</scope>
    <source>
        <strain evidence="8">98ZLc_SE</strain>
    </source>
</reference>
<evidence type="ECO:0000256" key="6">
    <source>
        <dbReference type="HAMAP-Rule" id="MF_00227"/>
    </source>
</evidence>
<dbReference type="Gene3D" id="3.30.230.10">
    <property type="match status" value="1"/>
</dbReference>
<evidence type="ECO:0000256" key="5">
    <source>
        <dbReference type="ARBA" id="ARBA00022884"/>
    </source>
</evidence>
<dbReference type="PANTHER" id="PTHR33992">
    <property type="entry name" value="RIBONUCLEASE P PROTEIN COMPONENT"/>
    <property type="match status" value="1"/>
</dbReference>
<dbReference type="Proteomes" id="UP001368618">
    <property type="component" value="Chromosome"/>
</dbReference>
<dbReference type="SUPFAM" id="SSF54211">
    <property type="entry name" value="Ribosomal protein S5 domain 2-like"/>
    <property type="match status" value="1"/>
</dbReference>
<keyword evidence="5 6" id="KW-0694">RNA-binding</keyword>
<keyword evidence="9" id="KW-1185">Reference proteome</keyword>
<evidence type="ECO:0000256" key="2">
    <source>
        <dbReference type="ARBA" id="ARBA00022722"/>
    </source>
</evidence>
<dbReference type="EMBL" id="CP135137">
    <property type="protein sequence ID" value="WWR11377.1"/>
    <property type="molecule type" value="Genomic_DNA"/>
</dbReference>